<dbReference type="Pfam" id="PF01381">
    <property type="entry name" value="HTH_3"/>
    <property type="match status" value="1"/>
</dbReference>
<dbReference type="RefSeq" id="WP_338252635.1">
    <property type="nucleotide sequence ID" value="NZ_AP028907.1"/>
</dbReference>
<dbReference type="CDD" id="cd00093">
    <property type="entry name" value="HTH_XRE"/>
    <property type="match status" value="1"/>
</dbReference>
<dbReference type="EMBL" id="AP028907">
    <property type="protein sequence ID" value="BES81498.1"/>
    <property type="molecule type" value="Genomic_DNA"/>
</dbReference>
<dbReference type="PROSITE" id="PS50943">
    <property type="entry name" value="HTH_CROC1"/>
    <property type="match status" value="1"/>
</dbReference>
<dbReference type="SUPFAM" id="SSF47413">
    <property type="entry name" value="lambda repressor-like DNA-binding domains"/>
    <property type="match status" value="1"/>
</dbReference>
<accession>A0ABN6ZMP5</accession>
<dbReference type="NCBIfam" id="TIGR00270">
    <property type="entry name" value="multiprotein bridging factor aMBF1"/>
    <property type="match status" value="1"/>
</dbReference>
<dbReference type="InterPro" id="IPR004451">
    <property type="entry name" value="MJ0586"/>
</dbReference>
<proteinExistence type="predicted"/>
<dbReference type="SMART" id="SM00530">
    <property type="entry name" value="HTH_XRE"/>
    <property type="match status" value="1"/>
</dbReference>
<organism evidence="3 4">
    <name type="scientific">Pyrodictium abyssi</name>
    <dbReference type="NCBI Taxonomy" id="54256"/>
    <lineage>
        <taxon>Archaea</taxon>
        <taxon>Thermoproteota</taxon>
        <taxon>Thermoprotei</taxon>
        <taxon>Desulfurococcales</taxon>
        <taxon>Pyrodictiaceae</taxon>
        <taxon>Pyrodictium</taxon>
    </lineage>
</organism>
<evidence type="ECO:0000259" key="2">
    <source>
        <dbReference type="PROSITE" id="PS50943"/>
    </source>
</evidence>
<evidence type="ECO:0000256" key="1">
    <source>
        <dbReference type="SAM" id="MobiDB-lite"/>
    </source>
</evidence>
<evidence type="ECO:0000313" key="3">
    <source>
        <dbReference type="EMBL" id="BES81498.1"/>
    </source>
</evidence>
<dbReference type="Gene3D" id="1.10.260.40">
    <property type="entry name" value="lambda repressor-like DNA-binding domains"/>
    <property type="match status" value="1"/>
</dbReference>
<dbReference type="Proteomes" id="UP001341135">
    <property type="component" value="Chromosome"/>
</dbReference>
<feature type="compositionally biased region" description="Basic residues" evidence="1">
    <location>
        <begin position="94"/>
        <end position="103"/>
    </location>
</feature>
<gene>
    <name evidence="3" type="ORF">PABY_10650</name>
</gene>
<sequence>MPLQRRREPIYCEMCGMPIEGRSYTIVVETTEMVVCERCYRRYMSRATRTGTDEPLRLRIAPRRERPEPARPATPPTPRHTEPRPAAGPSTRQQPRKPPRRRGPGLGAIERYEVVEDYAERVRRARERLGLSQKELAIKVKVGENVIKRIEAGTLVPPIDLAMRLERVLGVKLLEPVVEEEEEPLASGRKSEFYLTLGDIAELRED</sequence>
<keyword evidence="4" id="KW-1185">Reference proteome</keyword>
<dbReference type="GeneID" id="89289088"/>
<feature type="domain" description="HTH cro/C1-type" evidence="2">
    <location>
        <begin position="122"/>
        <end position="177"/>
    </location>
</feature>
<feature type="compositionally biased region" description="Basic and acidic residues" evidence="1">
    <location>
        <begin position="51"/>
        <end position="69"/>
    </location>
</feature>
<feature type="region of interest" description="Disordered" evidence="1">
    <location>
        <begin position="51"/>
        <end position="107"/>
    </location>
</feature>
<dbReference type="InterPro" id="IPR001387">
    <property type="entry name" value="Cro/C1-type_HTH"/>
</dbReference>
<dbReference type="InterPro" id="IPR010982">
    <property type="entry name" value="Lambda_DNA-bd_dom_sf"/>
</dbReference>
<reference evidence="3 4" key="1">
    <citation type="submission" date="2023-09" db="EMBL/GenBank/DDBJ databases">
        <title>Pyrofollis japonicus gen. nov. sp. nov., a novel member of the family Pyrodictiaceae isolated from the Iheya North hydrothermal field.</title>
        <authorList>
            <person name="Miyazaki U."/>
            <person name="Sanari M."/>
            <person name="Tame A."/>
            <person name="Kitajima M."/>
            <person name="Okamoto A."/>
            <person name="Sawayama S."/>
            <person name="Miyazaki J."/>
            <person name="Takai K."/>
            <person name="Nakagawa S."/>
        </authorList>
    </citation>
    <scope>NUCLEOTIDE SEQUENCE [LARGE SCALE GENOMIC DNA]</scope>
    <source>
        <strain evidence="3 4">AV2</strain>
    </source>
</reference>
<name>A0ABN6ZMP5_9CREN</name>
<evidence type="ECO:0000313" key="4">
    <source>
        <dbReference type="Proteomes" id="UP001341135"/>
    </source>
</evidence>
<protein>
    <submittedName>
        <fullName evidence="3">Multiprotein bridging factor aMBF1</fullName>
    </submittedName>
</protein>